<protein>
    <recommendedName>
        <fullName evidence="12">VLRF1 domain-containing protein</fullName>
    </recommendedName>
</protein>
<dbReference type="STRING" id="27342.A0A0H2S4T8"/>
<dbReference type="InParanoid" id="A0A0H2S4T8"/>
<accession>A0A0H2S4T8</accession>
<dbReference type="InterPro" id="IPR047139">
    <property type="entry name" value="ANKZ1/VMS1"/>
</dbReference>
<dbReference type="PANTHER" id="PTHR16036:SF2">
    <property type="entry name" value="TRNA ENDONUCLEASE ANKZF1"/>
    <property type="match status" value="1"/>
</dbReference>
<dbReference type="EMBL" id="KQ085887">
    <property type="protein sequence ID" value="KLO19275.1"/>
    <property type="molecule type" value="Genomic_DNA"/>
</dbReference>
<feature type="compositionally biased region" description="Basic and acidic residues" evidence="11">
    <location>
        <begin position="561"/>
        <end position="575"/>
    </location>
</feature>
<feature type="region of interest" description="Disordered" evidence="11">
    <location>
        <begin position="539"/>
        <end position="636"/>
    </location>
</feature>
<dbReference type="Pfam" id="PF18826">
    <property type="entry name" value="bVLRF1"/>
    <property type="match status" value="1"/>
</dbReference>
<evidence type="ECO:0000256" key="5">
    <source>
        <dbReference type="ARBA" id="ARBA00022737"/>
    </source>
</evidence>
<feature type="domain" description="VLRF1" evidence="12">
    <location>
        <begin position="188"/>
        <end position="349"/>
    </location>
</feature>
<keyword evidence="8" id="KW-0040">ANK repeat</keyword>
<evidence type="ECO:0000256" key="2">
    <source>
        <dbReference type="ARBA" id="ARBA00009262"/>
    </source>
</evidence>
<evidence type="ECO:0000256" key="3">
    <source>
        <dbReference type="ARBA" id="ARBA00022490"/>
    </source>
</evidence>
<evidence type="ECO:0000256" key="6">
    <source>
        <dbReference type="ARBA" id="ARBA00022759"/>
    </source>
</evidence>
<sequence length="636" mass="70876">MSSNAFYHLFSLPRELLDTLVPRNLIYDQDQQDANEVIDDRAPQAEGQRACNVCLGVSFVDVNDQRTHFRSDWHRYNVKARLSGGKAVAEADFANLLEGLEDSLSGSESSSEDGDSDSDAVRTLLSKTKLNSRSTSPEGKRAVPQTAISWFHSPPSTQLGIYRTIFTPQPTSASFLPELRSMQEPTPEGRKWTLFMVAGGHFAGVVVRVSRPNTLPDQGKGKQKKPMAEMEILHHKTFHRYTTRRKQGGSQSLNDNAKGNAKSAGALLRRYGEQALRDDIRGLIEEWSDDISASERIWLRASGANRKIFIDYDGAIIQKGDARLRTFPFPTRRPTQAELSRCLMELTKVKVTHFTEEELQAQDEAFLASLPKPKPQPRAATPQPKASEHKPEKLSKEEELLRDKWDRLIDMIKKGRMEPLKAFWERENFTFGGVDTALPEWIGEKAGTLLQIASSSGQAEVTAWLLDDLHADPTIPLPSRQNQNETDADDGATGAGTAHRSFKTAYDSAANGAVRDVFRRSAAEHPDLWDWFGAAHVPSALTKEKEEERDSKKKERRKGLKDKIKSRESRAKDPSPLRGEVVAESPPPNVSNKSGPQKLGGAPGSNEGLVGLTSEMRARIERERRRRAAEARLKGT</sequence>
<keyword evidence="14" id="KW-1185">Reference proteome</keyword>
<evidence type="ECO:0000313" key="13">
    <source>
        <dbReference type="EMBL" id="KLO19275.1"/>
    </source>
</evidence>
<keyword evidence="4 10" id="KW-0540">Nuclease</keyword>
<dbReference type="PROSITE" id="PS52044">
    <property type="entry name" value="VLRF1"/>
    <property type="match status" value="1"/>
</dbReference>
<evidence type="ECO:0000313" key="14">
    <source>
        <dbReference type="Proteomes" id="UP000053477"/>
    </source>
</evidence>
<dbReference type="FunCoup" id="A0A0H2S4T8">
    <property type="interactions" value="33"/>
</dbReference>
<keyword evidence="3 10" id="KW-0963">Cytoplasm</keyword>
<dbReference type="GO" id="GO:0036503">
    <property type="term" value="P:ERAD pathway"/>
    <property type="evidence" value="ECO:0007669"/>
    <property type="project" value="TreeGrafter"/>
</dbReference>
<feature type="compositionally biased region" description="Basic and acidic residues" evidence="11">
    <location>
        <begin position="542"/>
        <end position="553"/>
    </location>
</feature>
<gene>
    <name evidence="13" type="ORF">SCHPADRAFT_992806</name>
</gene>
<evidence type="ECO:0000256" key="7">
    <source>
        <dbReference type="ARBA" id="ARBA00022801"/>
    </source>
</evidence>
<evidence type="ECO:0000256" key="11">
    <source>
        <dbReference type="SAM" id="MobiDB-lite"/>
    </source>
</evidence>
<feature type="active site" evidence="10">
    <location>
        <position position="251"/>
    </location>
</feature>
<proteinExistence type="inferred from homology"/>
<comment type="subcellular location">
    <subcellularLocation>
        <location evidence="1">Cytoplasm</location>
    </subcellularLocation>
</comment>
<name>A0A0H2S4T8_9AGAM</name>
<feature type="compositionally biased region" description="Basic and acidic residues" evidence="11">
    <location>
        <begin position="616"/>
        <end position="636"/>
    </location>
</feature>
<dbReference type="OrthoDB" id="429841at2759"/>
<comment type="domain">
    <text evidence="10">The VLRF1 domain mediates binding to the 60S ribosomal subunit.</text>
</comment>
<evidence type="ECO:0000256" key="10">
    <source>
        <dbReference type="PROSITE-ProRule" id="PRU01389"/>
    </source>
</evidence>
<feature type="region of interest" description="Disordered" evidence="11">
    <location>
        <begin position="370"/>
        <end position="397"/>
    </location>
</feature>
<keyword evidence="5" id="KW-0677">Repeat</keyword>
<dbReference type="PANTHER" id="PTHR16036">
    <property type="entry name" value="ANKYRIN REPEAT AND ZINC FINGER DOMAIN-CONTAINING PROTEIN 1"/>
    <property type="match status" value="1"/>
</dbReference>
<feature type="region of interest" description="Disordered" evidence="11">
    <location>
        <begin position="474"/>
        <end position="499"/>
    </location>
</feature>
<keyword evidence="9" id="KW-0175">Coiled coil</keyword>
<dbReference type="GO" id="GO:0004519">
    <property type="term" value="F:endonuclease activity"/>
    <property type="evidence" value="ECO:0007669"/>
    <property type="project" value="UniProtKB-KW"/>
</dbReference>
<evidence type="ECO:0000256" key="9">
    <source>
        <dbReference type="ARBA" id="ARBA00023054"/>
    </source>
</evidence>
<evidence type="ECO:0000256" key="1">
    <source>
        <dbReference type="ARBA" id="ARBA00004496"/>
    </source>
</evidence>
<keyword evidence="6 10" id="KW-0255">Endonuclease</keyword>
<dbReference type="GO" id="GO:0005737">
    <property type="term" value="C:cytoplasm"/>
    <property type="evidence" value="ECO:0007669"/>
    <property type="project" value="UniProtKB-SubCell"/>
</dbReference>
<dbReference type="AlphaFoldDB" id="A0A0H2S4T8"/>
<reference evidence="13 14" key="1">
    <citation type="submission" date="2015-04" db="EMBL/GenBank/DDBJ databases">
        <title>Complete genome sequence of Schizopora paradoxa KUC8140, a cosmopolitan wood degrader in East Asia.</title>
        <authorList>
            <consortium name="DOE Joint Genome Institute"/>
            <person name="Min B."/>
            <person name="Park H."/>
            <person name="Jang Y."/>
            <person name="Kim J.-J."/>
            <person name="Kim K.H."/>
            <person name="Pangilinan J."/>
            <person name="Lipzen A."/>
            <person name="Riley R."/>
            <person name="Grigoriev I.V."/>
            <person name="Spatafora J.W."/>
            <person name="Choi I.-G."/>
        </authorList>
    </citation>
    <scope>NUCLEOTIDE SEQUENCE [LARGE SCALE GENOMIC DNA]</scope>
    <source>
        <strain evidence="13 14">KUC8140</strain>
    </source>
</reference>
<keyword evidence="7 10" id="KW-0378">Hydrolase</keyword>
<dbReference type="GO" id="GO:0016787">
    <property type="term" value="F:hydrolase activity"/>
    <property type="evidence" value="ECO:0007669"/>
    <property type="project" value="UniProtKB-KW"/>
</dbReference>
<dbReference type="Proteomes" id="UP000053477">
    <property type="component" value="Unassembled WGS sequence"/>
</dbReference>
<organism evidence="13 14">
    <name type="scientific">Schizopora paradoxa</name>
    <dbReference type="NCBI Taxonomy" id="27342"/>
    <lineage>
        <taxon>Eukaryota</taxon>
        <taxon>Fungi</taxon>
        <taxon>Dikarya</taxon>
        <taxon>Basidiomycota</taxon>
        <taxon>Agaricomycotina</taxon>
        <taxon>Agaricomycetes</taxon>
        <taxon>Hymenochaetales</taxon>
        <taxon>Schizoporaceae</taxon>
        <taxon>Schizopora</taxon>
    </lineage>
</organism>
<feature type="compositionally biased region" description="Basic and acidic residues" evidence="11">
    <location>
        <begin position="386"/>
        <end position="397"/>
    </location>
</feature>
<evidence type="ECO:0000259" key="12">
    <source>
        <dbReference type="PROSITE" id="PS52044"/>
    </source>
</evidence>
<evidence type="ECO:0000256" key="8">
    <source>
        <dbReference type="ARBA" id="ARBA00023043"/>
    </source>
</evidence>
<evidence type="ECO:0000256" key="4">
    <source>
        <dbReference type="ARBA" id="ARBA00022722"/>
    </source>
</evidence>
<dbReference type="InterPro" id="IPR041175">
    <property type="entry name" value="VLRF1/Vms1"/>
</dbReference>
<comment type="similarity">
    <text evidence="2 10">Belongs to the ANKZF1/VMS1 family.</text>
</comment>